<keyword evidence="3" id="KW-1185">Reference proteome</keyword>
<dbReference type="PANTHER" id="PTHR10885">
    <property type="entry name" value="ISOPENTENYL-DIPHOSPHATE DELTA-ISOMERASE"/>
    <property type="match status" value="1"/>
</dbReference>
<dbReference type="STRING" id="1679170.AC625_12090"/>
<dbReference type="Proteomes" id="UP000037146">
    <property type="component" value="Unassembled WGS sequence"/>
</dbReference>
<dbReference type="EMBL" id="LFZW01000001">
    <property type="protein sequence ID" value="KMY50147.1"/>
    <property type="molecule type" value="Genomic_DNA"/>
</dbReference>
<dbReference type="InterPro" id="IPR015797">
    <property type="entry name" value="NUDIX_hydrolase-like_dom_sf"/>
</dbReference>
<dbReference type="AlphaFoldDB" id="A0A0K9GV56"/>
<organism evidence="2 3">
    <name type="scientific">Peribacillus loiseleuriae</name>
    <dbReference type="NCBI Taxonomy" id="1679170"/>
    <lineage>
        <taxon>Bacteria</taxon>
        <taxon>Bacillati</taxon>
        <taxon>Bacillota</taxon>
        <taxon>Bacilli</taxon>
        <taxon>Bacillales</taxon>
        <taxon>Bacillaceae</taxon>
        <taxon>Peribacillus</taxon>
    </lineage>
</organism>
<evidence type="ECO:0000313" key="3">
    <source>
        <dbReference type="Proteomes" id="UP000037146"/>
    </source>
</evidence>
<gene>
    <name evidence="2" type="ORF">AC625_12090</name>
</gene>
<sequence>MEDEQLKIFDEDRNQIGVSSRKDVHRIGYWHEAFHCWFVSNEKGIDYIYLQLRSDIKKDYPNLLDITAAGHLLADETVRDGVREIKEEIGIDVPFDELVSFGVFDYCVIKENFIDKELANVFLYKSENTFDDFTLQVEEVSGIVKAEFNDFTKLWLGERETIEIKGFEINKDGNKTLIEEYVGRNKFVPHQISFYKAIIQKIKEHIKQIETS</sequence>
<accession>A0A0K9GV56</accession>
<feature type="domain" description="Nudix hydrolase" evidence="1">
    <location>
        <begin position="29"/>
        <end position="169"/>
    </location>
</feature>
<name>A0A0K9GV56_9BACI</name>
<dbReference type="GO" id="GO:0016787">
    <property type="term" value="F:hydrolase activity"/>
    <property type="evidence" value="ECO:0007669"/>
    <property type="project" value="UniProtKB-KW"/>
</dbReference>
<dbReference type="SUPFAM" id="SSF55811">
    <property type="entry name" value="Nudix"/>
    <property type="match status" value="1"/>
</dbReference>
<dbReference type="RefSeq" id="WP_049681496.1">
    <property type="nucleotide sequence ID" value="NZ_LFZW01000001.1"/>
</dbReference>
<dbReference type="InterPro" id="IPR000086">
    <property type="entry name" value="NUDIX_hydrolase_dom"/>
</dbReference>
<proteinExistence type="predicted"/>
<evidence type="ECO:0000259" key="1">
    <source>
        <dbReference type="PROSITE" id="PS51462"/>
    </source>
</evidence>
<dbReference type="PATRIC" id="fig|1679170.3.peg.2751"/>
<protein>
    <submittedName>
        <fullName evidence="2">NUDIX hydrolase</fullName>
    </submittedName>
</protein>
<comment type="caution">
    <text evidence="2">The sequence shown here is derived from an EMBL/GenBank/DDBJ whole genome shotgun (WGS) entry which is preliminary data.</text>
</comment>
<dbReference type="Gene3D" id="3.90.79.10">
    <property type="entry name" value="Nucleoside Triphosphate Pyrophosphohydrolase"/>
    <property type="match status" value="1"/>
</dbReference>
<reference evidence="3" key="1">
    <citation type="submission" date="2015-07" db="EMBL/GenBank/DDBJ databases">
        <title>Genome sequencing project for genomic taxonomy and phylogenomics of Bacillus-like bacteria.</title>
        <authorList>
            <person name="Liu B."/>
            <person name="Wang J."/>
            <person name="Zhu Y."/>
            <person name="Liu G."/>
            <person name="Chen Q."/>
            <person name="Chen Z."/>
            <person name="Lan J."/>
            <person name="Che J."/>
            <person name="Ge C."/>
            <person name="Shi H."/>
            <person name="Pan Z."/>
            <person name="Liu X."/>
        </authorList>
    </citation>
    <scope>NUCLEOTIDE SEQUENCE [LARGE SCALE GENOMIC DNA]</scope>
    <source>
        <strain evidence="3">FJAT-27997</strain>
    </source>
</reference>
<dbReference type="OrthoDB" id="9780586at2"/>
<evidence type="ECO:0000313" key="2">
    <source>
        <dbReference type="EMBL" id="KMY50147.1"/>
    </source>
</evidence>
<dbReference type="PROSITE" id="PS51462">
    <property type="entry name" value="NUDIX"/>
    <property type="match status" value="1"/>
</dbReference>
<dbReference type="PANTHER" id="PTHR10885:SF0">
    <property type="entry name" value="ISOPENTENYL-DIPHOSPHATE DELTA-ISOMERASE"/>
    <property type="match status" value="1"/>
</dbReference>
<dbReference type="CDD" id="cd04692">
    <property type="entry name" value="NUDIX_Hydrolase"/>
    <property type="match status" value="1"/>
</dbReference>
<keyword evidence="2" id="KW-0378">Hydrolase</keyword>